<dbReference type="Proteomes" id="UP000199103">
    <property type="component" value="Chromosome I"/>
</dbReference>
<proteinExistence type="predicted"/>
<gene>
    <name evidence="2" type="ORF">SAMN04489812_2859</name>
</gene>
<keyword evidence="1" id="KW-0812">Transmembrane</keyword>
<evidence type="ECO:0000313" key="2">
    <source>
        <dbReference type="EMBL" id="SDS73890.1"/>
    </source>
</evidence>
<dbReference type="RefSeq" id="WP_091525789.1">
    <property type="nucleotide sequence ID" value="NZ_LT629772.1"/>
</dbReference>
<keyword evidence="1" id="KW-1133">Transmembrane helix</keyword>
<feature type="transmembrane region" description="Helical" evidence="1">
    <location>
        <begin position="17"/>
        <end position="39"/>
    </location>
</feature>
<evidence type="ECO:0000313" key="3">
    <source>
        <dbReference type="Proteomes" id="UP000199103"/>
    </source>
</evidence>
<organism evidence="2 3">
    <name type="scientific">Microlunatus soli</name>
    <dbReference type="NCBI Taxonomy" id="630515"/>
    <lineage>
        <taxon>Bacteria</taxon>
        <taxon>Bacillati</taxon>
        <taxon>Actinomycetota</taxon>
        <taxon>Actinomycetes</taxon>
        <taxon>Propionibacteriales</taxon>
        <taxon>Propionibacteriaceae</taxon>
        <taxon>Microlunatus</taxon>
    </lineage>
</organism>
<reference evidence="2 3" key="1">
    <citation type="submission" date="2016-10" db="EMBL/GenBank/DDBJ databases">
        <authorList>
            <person name="de Groot N.N."/>
        </authorList>
    </citation>
    <scope>NUCLEOTIDE SEQUENCE [LARGE SCALE GENOMIC DNA]</scope>
    <source>
        <strain evidence="2 3">DSM 21800</strain>
    </source>
</reference>
<name>A0A1H1UNN2_9ACTN</name>
<keyword evidence="1" id="KW-0472">Membrane</keyword>
<dbReference type="EMBL" id="LT629772">
    <property type="protein sequence ID" value="SDS73890.1"/>
    <property type="molecule type" value="Genomic_DNA"/>
</dbReference>
<keyword evidence="3" id="KW-1185">Reference proteome</keyword>
<dbReference type="AlphaFoldDB" id="A0A1H1UNN2"/>
<evidence type="ECO:0000256" key="1">
    <source>
        <dbReference type="SAM" id="Phobius"/>
    </source>
</evidence>
<feature type="transmembrane region" description="Helical" evidence="1">
    <location>
        <begin position="83"/>
        <end position="101"/>
    </location>
</feature>
<protein>
    <submittedName>
        <fullName evidence="2">Uncharacterized protein</fullName>
    </submittedName>
</protein>
<feature type="transmembrane region" description="Helical" evidence="1">
    <location>
        <begin position="59"/>
        <end position="76"/>
    </location>
</feature>
<feature type="transmembrane region" description="Helical" evidence="1">
    <location>
        <begin position="113"/>
        <end position="138"/>
    </location>
</feature>
<accession>A0A1H1UNN2</accession>
<sequence>MSALSAPTTARRVGRQLLTVVLAVITLAIAALLAWATLATPLADELPDLPDEPDMINDLPANLTWLLLIGIAIVSWRQLGIGLVTAAGSAAAVLLVAYVEASRFAADGIGGSALVLIFVIAVIEAGSFVAVGIATGVFGWHQRAKLRAVGG</sequence>